<keyword evidence="13" id="KW-0418">Kinase</keyword>
<feature type="domain" description="CheR-type methyltransferase" evidence="19">
    <location>
        <begin position="147"/>
        <end position="386"/>
    </location>
</feature>
<geneLocation type="plasmid" evidence="20 21">
    <name>pSS37A-Re-1</name>
</geneLocation>
<keyword evidence="20" id="KW-0614">Plasmid</keyword>
<keyword evidence="8" id="KW-0285">Flavoprotein</keyword>
<dbReference type="PROSITE" id="PS50113">
    <property type="entry name" value="PAC"/>
    <property type="match status" value="1"/>
</dbReference>
<evidence type="ECO:0000256" key="5">
    <source>
        <dbReference type="ARBA" id="ARBA00021740"/>
    </source>
</evidence>
<name>A0ABN6VJY3_9HYPH</name>
<dbReference type="EC" id="2.1.1.80" evidence="4"/>
<feature type="domain" description="CheB-type methylesterase" evidence="18">
    <location>
        <begin position="1"/>
        <end position="130"/>
    </location>
</feature>
<comment type="catalytic activity">
    <reaction evidence="1">
        <text>ATP + protein L-histidine = ADP + protein N-phospho-L-histidine.</text>
        <dbReference type="EC" id="2.7.13.3"/>
    </reaction>
</comment>
<evidence type="ECO:0000313" key="21">
    <source>
        <dbReference type="Proteomes" id="UP001317629"/>
    </source>
</evidence>
<keyword evidence="16" id="KW-0175">Coiled coil</keyword>
<organism evidence="20 21">
    <name type="scientific">Methylocystis iwaonis</name>
    <dbReference type="NCBI Taxonomy" id="2885079"/>
    <lineage>
        <taxon>Bacteria</taxon>
        <taxon>Pseudomonadati</taxon>
        <taxon>Pseudomonadota</taxon>
        <taxon>Alphaproteobacteria</taxon>
        <taxon>Hyphomicrobiales</taxon>
        <taxon>Methylocystaceae</taxon>
        <taxon>Methylocystis</taxon>
    </lineage>
</organism>
<dbReference type="InterPro" id="IPR050903">
    <property type="entry name" value="Bact_Chemotaxis_MeTrfase"/>
</dbReference>
<dbReference type="SUPFAM" id="SSF52738">
    <property type="entry name" value="Methylesterase CheB, C-terminal domain"/>
    <property type="match status" value="1"/>
</dbReference>
<evidence type="ECO:0000259" key="19">
    <source>
        <dbReference type="PROSITE" id="PS50123"/>
    </source>
</evidence>
<feature type="domain" description="PAC" evidence="17">
    <location>
        <begin position="724"/>
        <end position="774"/>
    </location>
</feature>
<dbReference type="SUPFAM" id="SSF55785">
    <property type="entry name" value="PYP-like sensor domain (PAS domain)"/>
    <property type="match status" value="1"/>
</dbReference>
<evidence type="ECO:0000256" key="8">
    <source>
        <dbReference type="ARBA" id="ARBA00022630"/>
    </source>
</evidence>
<evidence type="ECO:0000259" key="17">
    <source>
        <dbReference type="PROSITE" id="PS50113"/>
    </source>
</evidence>
<evidence type="ECO:0000256" key="4">
    <source>
        <dbReference type="ARBA" id="ARBA00012534"/>
    </source>
</evidence>
<keyword evidence="7" id="KW-0489">Methyltransferase</keyword>
<dbReference type="EC" id="2.7.13.3" evidence="3"/>
<dbReference type="Gene3D" id="3.30.450.20">
    <property type="entry name" value="PAS domain"/>
    <property type="match status" value="1"/>
</dbReference>
<dbReference type="InterPro" id="IPR035965">
    <property type="entry name" value="PAS-like_dom_sf"/>
</dbReference>
<dbReference type="Pfam" id="PF03705">
    <property type="entry name" value="CheR_N"/>
    <property type="match status" value="1"/>
</dbReference>
<dbReference type="CDD" id="cd00130">
    <property type="entry name" value="PAS"/>
    <property type="match status" value="1"/>
</dbReference>
<dbReference type="Pfam" id="PF01339">
    <property type="entry name" value="CheB_methylest"/>
    <property type="match status" value="1"/>
</dbReference>
<accession>A0ABN6VJY3</accession>
<keyword evidence="11" id="KW-0949">S-adenosyl-L-methionine</keyword>
<evidence type="ECO:0000256" key="14">
    <source>
        <dbReference type="ARBA" id="ARBA00022840"/>
    </source>
</evidence>
<keyword evidence="9" id="KW-0288">FMN</keyword>
<evidence type="ECO:0000256" key="10">
    <source>
        <dbReference type="ARBA" id="ARBA00022679"/>
    </source>
</evidence>
<dbReference type="Gene3D" id="1.10.155.10">
    <property type="entry name" value="Chemotaxis receptor methyltransferase CheR, N-terminal domain"/>
    <property type="match status" value="1"/>
</dbReference>
<evidence type="ECO:0000313" key="20">
    <source>
        <dbReference type="EMBL" id="BDV36053.1"/>
    </source>
</evidence>
<dbReference type="InterPro" id="IPR000780">
    <property type="entry name" value="CheR_MeTrfase"/>
</dbReference>
<comment type="caution">
    <text evidence="15">Lacks conserved residue(s) required for the propagation of feature annotation.</text>
</comment>
<dbReference type="Gene3D" id="3.40.50.180">
    <property type="entry name" value="Methylesterase CheB, C-terminal domain"/>
    <property type="match status" value="1"/>
</dbReference>
<dbReference type="PANTHER" id="PTHR24422:SF27">
    <property type="entry name" value="PROTEIN-GLUTAMATE O-METHYLTRANSFERASE"/>
    <property type="match status" value="1"/>
</dbReference>
<dbReference type="PANTHER" id="PTHR24422">
    <property type="entry name" value="CHEMOTAXIS PROTEIN METHYLTRANSFERASE"/>
    <property type="match status" value="1"/>
</dbReference>
<evidence type="ECO:0000256" key="3">
    <source>
        <dbReference type="ARBA" id="ARBA00012438"/>
    </source>
</evidence>
<dbReference type="InterPro" id="IPR000700">
    <property type="entry name" value="PAS-assoc_C"/>
</dbReference>
<dbReference type="Pfam" id="PF01739">
    <property type="entry name" value="CheR"/>
    <property type="match status" value="1"/>
</dbReference>
<keyword evidence="21" id="KW-1185">Reference proteome</keyword>
<gene>
    <name evidence="20" type="ORF">SS37A_35830</name>
</gene>
<evidence type="ECO:0000256" key="15">
    <source>
        <dbReference type="PROSITE-ProRule" id="PRU00050"/>
    </source>
</evidence>
<keyword evidence="10" id="KW-0808">Transferase</keyword>
<dbReference type="InterPro" id="IPR011102">
    <property type="entry name" value="Sig_transdc_His_kinase_HWE"/>
</dbReference>
<dbReference type="PRINTS" id="PR00996">
    <property type="entry name" value="CHERMTFRASE"/>
</dbReference>
<evidence type="ECO:0000256" key="11">
    <source>
        <dbReference type="ARBA" id="ARBA00022691"/>
    </source>
</evidence>
<evidence type="ECO:0000256" key="13">
    <source>
        <dbReference type="ARBA" id="ARBA00022777"/>
    </source>
</evidence>
<sequence length="967" mass="107240">MRVLQVNDPAPLEPNTVYVIPPNRRLLVSGESVATGPFDEPRGQRAPIDLFFRSLAEHHGDGYAVVLSGGGADGAIGARAIQEKGGIVLVQDPNEAEFPSMPRNALEGGADFVLPVADLARTLAGLIRARGHLSVYAHNDEGDEDFLRRILAHLRSRTGQDFSGYKRATLMRRIARRMQVTHTERMDQYLAYLRDHAEEVHALFNDLLISVTSFFRDPEAYVALARHVIPRLFDHQPRENAVRVWVPACATGEEAYSIAMLLLEEAARRELRPDIQIFATDIDEAALAIAREGRYPAAIAVDVSEERLRRFFAREGDQYRIRREVRDLVVFASHSILKDPPFSHINLISCRNLLIYLDRDLQQQVISILHYSLLGKGYLFLGTSESADNPPGLFAPVDRDSHIYRAIDRPRDRLPALPRLFTSVRVPELPGVPRPPRTQSGVDSSLHRQALEDLAPPSLLVDEGHLIVNLSETCGKFLLLPSGPMTNDAAEIVRPELRLELRAALHRAFESDEPTVSLPIPVRFNGAPKAVVLHVRPVKRDDAPRAALVMFIEGGAAEPVSPAGAEGGEQSRVVAQLREELHATRTVLRTTREQYEAATEELRAANEELQSINEEYRSTAEELETSKEELQSINEELQTLNNELKLKLEMVSRAHNDLQNLMAATDVSTMFLDSSLRIERFTPRIAELFNIVQGDEGRPVTDFTHRLEYQDLVADAQRVLADLIPIERTVRTVAGRWFLLRLRPYRTIEDKIEGVVATFVDVTEHREAEAAWEARQQGLLKEIADRAECTLEVVRMLASHTLGDGRATPDALKALLSGLDALLETNRLLVESDWRGAAVDAIARRLLAAHGAEFMKATQLAGPSVLVAPRVAMALALVLQALSQTAVEHRTEGHNAQVEVRWQTRTTENGAQLLELKWTERGGAAAPDYAAASAAFSVIEQAVKGSSARSSCDAGEFQCSIALPLTS</sequence>
<dbReference type="InterPro" id="IPR000673">
    <property type="entry name" value="Sig_transdc_resp-reg_Me-estase"/>
</dbReference>
<dbReference type="PROSITE" id="PS50123">
    <property type="entry name" value="CHER"/>
    <property type="match status" value="1"/>
</dbReference>
<keyword evidence="14" id="KW-0067">ATP-binding</keyword>
<feature type="coiled-coil region" evidence="16">
    <location>
        <begin position="574"/>
        <end position="661"/>
    </location>
</feature>
<reference evidence="20 21" key="1">
    <citation type="journal article" date="2023" name="Int. J. Syst. Evol. Microbiol.">
        <title>Methylocystis iwaonis sp. nov., a type II methane-oxidizing bacterium from surface soil of a rice paddy field in Japan, and emended description of the genus Methylocystis (ex Whittenbury et al. 1970) Bowman et al. 1993.</title>
        <authorList>
            <person name="Kaise H."/>
            <person name="Sawadogo J.B."/>
            <person name="Alam M.S."/>
            <person name="Ueno C."/>
            <person name="Dianou D."/>
            <person name="Shinjo R."/>
            <person name="Asakawa S."/>
        </authorList>
    </citation>
    <scope>NUCLEOTIDE SEQUENCE [LARGE SCALE GENOMIC DNA]</scope>
    <source>
        <strain evidence="20 21">SS37A-Re</strain>
    </source>
</reference>
<evidence type="ECO:0000256" key="7">
    <source>
        <dbReference type="ARBA" id="ARBA00022603"/>
    </source>
</evidence>
<dbReference type="PROSITE" id="PS50122">
    <property type="entry name" value="CHEB"/>
    <property type="match status" value="1"/>
</dbReference>
<dbReference type="SMART" id="SM00091">
    <property type="entry name" value="PAS"/>
    <property type="match status" value="2"/>
</dbReference>
<dbReference type="SUPFAM" id="SSF53335">
    <property type="entry name" value="S-adenosyl-L-methionine-dependent methyltransferases"/>
    <property type="match status" value="1"/>
</dbReference>
<evidence type="ECO:0000256" key="1">
    <source>
        <dbReference type="ARBA" id="ARBA00000085"/>
    </source>
</evidence>
<evidence type="ECO:0000259" key="18">
    <source>
        <dbReference type="PROSITE" id="PS50122"/>
    </source>
</evidence>
<proteinExistence type="predicted"/>
<evidence type="ECO:0000256" key="6">
    <source>
        <dbReference type="ARBA" id="ARBA00022553"/>
    </source>
</evidence>
<dbReference type="InterPro" id="IPR000014">
    <property type="entry name" value="PAS"/>
</dbReference>
<protein>
    <recommendedName>
        <fullName evidence="5">Blue-light-activated histidine kinase</fullName>
        <ecNumber evidence="4">2.1.1.80</ecNumber>
        <ecNumber evidence="3">2.7.13.3</ecNumber>
    </recommendedName>
</protein>
<dbReference type="Pfam" id="PF13596">
    <property type="entry name" value="PAS_10"/>
    <property type="match status" value="1"/>
</dbReference>
<dbReference type="Gene3D" id="3.40.50.150">
    <property type="entry name" value="Vaccinia Virus protein VP39"/>
    <property type="match status" value="1"/>
</dbReference>
<comment type="catalytic activity">
    <reaction evidence="2">
        <text>L-glutamyl-[protein] + S-adenosyl-L-methionine = [protein]-L-glutamate 5-O-methyl ester + S-adenosyl-L-homocysteine</text>
        <dbReference type="Rhea" id="RHEA:24452"/>
        <dbReference type="Rhea" id="RHEA-COMP:10208"/>
        <dbReference type="Rhea" id="RHEA-COMP:10311"/>
        <dbReference type="ChEBI" id="CHEBI:29973"/>
        <dbReference type="ChEBI" id="CHEBI:57856"/>
        <dbReference type="ChEBI" id="CHEBI:59789"/>
        <dbReference type="ChEBI" id="CHEBI:82795"/>
        <dbReference type="EC" id="2.1.1.80"/>
    </reaction>
</comment>
<dbReference type="EMBL" id="AP027143">
    <property type="protein sequence ID" value="BDV36053.1"/>
    <property type="molecule type" value="Genomic_DNA"/>
</dbReference>
<keyword evidence="6" id="KW-0597">Phosphoprotein</keyword>
<evidence type="ECO:0000256" key="9">
    <source>
        <dbReference type="ARBA" id="ARBA00022643"/>
    </source>
</evidence>
<dbReference type="InterPro" id="IPR035909">
    <property type="entry name" value="CheB_C"/>
</dbReference>
<dbReference type="InterPro" id="IPR022642">
    <property type="entry name" value="CheR_C"/>
</dbReference>
<dbReference type="Pfam" id="PF07536">
    <property type="entry name" value="HWE_HK"/>
    <property type="match status" value="1"/>
</dbReference>
<dbReference type="SUPFAM" id="SSF47757">
    <property type="entry name" value="Chemotaxis receptor methyltransferase CheR, N-terminal domain"/>
    <property type="match status" value="1"/>
</dbReference>
<dbReference type="InterPro" id="IPR036804">
    <property type="entry name" value="CheR_N_sf"/>
</dbReference>
<keyword evidence="12" id="KW-0547">Nucleotide-binding</keyword>
<dbReference type="Proteomes" id="UP001317629">
    <property type="component" value="Plasmid pSS37A-Re-1"/>
</dbReference>
<evidence type="ECO:0000256" key="12">
    <source>
        <dbReference type="ARBA" id="ARBA00022741"/>
    </source>
</evidence>
<dbReference type="InterPro" id="IPR029063">
    <property type="entry name" value="SAM-dependent_MTases_sf"/>
</dbReference>
<evidence type="ECO:0000256" key="16">
    <source>
        <dbReference type="SAM" id="Coils"/>
    </source>
</evidence>
<evidence type="ECO:0000256" key="2">
    <source>
        <dbReference type="ARBA" id="ARBA00001541"/>
    </source>
</evidence>
<dbReference type="SMART" id="SM00138">
    <property type="entry name" value="MeTrc"/>
    <property type="match status" value="1"/>
</dbReference>
<dbReference type="InterPro" id="IPR022641">
    <property type="entry name" value="CheR_N"/>
</dbReference>